<evidence type="ECO:0000256" key="2">
    <source>
        <dbReference type="ARBA" id="ARBA00023002"/>
    </source>
</evidence>
<keyword evidence="2" id="KW-0560">Oxidoreductase</keyword>
<gene>
    <name evidence="5" type="ORF">DQG23_29040</name>
</gene>
<dbReference type="GO" id="GO:0050660">
    <property type="term" value="F:flavin adenine dinucleotide binding"/>
    <property type="evidence" value="ECO:0007669"/>
    <property type="project" value="TreeGrafter"/>
</dbReference>
<organism evidence="5 6">
    <name type="scientific">Paenibacillus contaminans</name>
    <dbReference type="NCBI Taxonomy" id="450362"/>
    <lineage>
        <taxon>Bacteria</taxon>
        <taxon>Bacillati</taxon>
        <taxon>Bacillota</taxon>
        <taxon>Bacilli</taxon>
        <taxon>Bacillales</taxon>
        <taxon>Paenibacillaceae</taxon>
        <taxon>Paenibacillus</taxon>
    </lineage>
</organism>
<reference evidence="5 6" key="1">
    <citation type="journal article" date="2009" name="Int. J. Syst. Evol. Microbiol.">
        <title>Paenibacillus contaminans sp. nov., isolated from a contaminated laboratory plate.</title>
        <authorList>
            <person name="Chou J.H."/>
            <person name="Lee J.H."/>
            <person name="Lin M.C."/>
            <person name="Chang P.S."/>
            <person name="Arun A.B."/>
            <person name="Young C.C."/>
            <person name="Chen W.M."/>
        </authorList>
    </citation>
    <scope>NUCLEOTIDE SEQUENCE [LARGE SCALE GENOMIC DNA]</scope>
    <source>
        <strain evidence="5 6">CKOBP-6</strain>
    </source>
</reference>
<dbReference type="SUPFAM" id="SSF51905">
    <property type="entry name" value="FAD/NAD(P)-binding domain"/>
    <property type="match status" value="1"/>
</dbReference>
<dbReference type="GO" id="GO:0000104">
    <property type="term" value="F:succinate dehydrogenase activity"/>
    <property type="evidence" value="ECO:0007669"/>
    <property type="project" value="TreeGrafter"/>
</dbReference>
<dbReference type="SUPFAM" id="SSF46977">
    <property type="entry name" value="Succinate dehydrogenase/fumarate reductase flavoprotein C-terminal domain"/>
    <property type="match status" value="1"/>
</dbReference>
<comment type="caution">
    <text evidence="5">The sequence shown here is derived from an EMBL/GenBank/DDBJ whole genome shotgun (WGS) entry which is preliminary data.</text>
</comment>
<keyword evidence="1" id="KW-0285">Flavoprotein</keyword>
<dbReference type="Gene3D" id="3.50.50.60">
    <property type="entry name" value="FAD/NAD(P)-binding domain"/>
    <property type="match status" value="1"/>
</dbReference>
<dbReference type="InterPro" id="IPR003953">
    <property type="entry name" value="FAD-dep_OxRdtase_2_FAD-bd"/>
</dbReference>
<feature type="domain" description="FAD-dependent oxidoreductase 2 FAD-binding" evidence="3">
    <location>
        <begin position="12"/>
        <end position="363"/>
    </location>
</feature>
<dbReference type="GO" id="GO:0009055">
    <property type="term" value="F:electron transfer activity"/>
    <property type="evidence" value="ECO:0007669"/>
    <property type="project" value="TreeGrafter"/>
</dbReference>
<dbReference type="Proteomes" id="UP000250369">
    <property type="component" value="Unassembled WGS sequence"/>
</dbReference>
<protein>
    <submittedName>
        <fullName evidence="5">Pyridine nucleotide-disulfide oxidoreductase</fullName>
    </submittedName>
</protein>
<dbReference type="GO" id="GO:0005886">
    <property type="term" value="C:plasma membrane"/>
    <property type="evidence" value="ECO:0007669"/>
    <property type="project" value="TreeGrafter"/>
</dbReference>
<dbReference type="Pfam" id="PF00890">
    <property type="entry name" value="FAD_binding_2"/>
    <property type="match status" value="1"/>
</dbReference>
<dbReference type="InterPro" id="IPR030664">
    <property type="entry name" value="SdhA/FrdA/AprA"/>
</dbReference>
<dbReference type="GO" id="GO:0009061">
    <property type="term" value="P:anaerobic respiration"/>
    <property type="evidence" value="ECO:0007669"/>
    <property type="project" value="TreeGrafter"/>
</dbReference>
<accession>A0A329M8Q8</accession>
<keyword evidence="6" id="KW-1185">Reference proteome</keyword>
<dbReference type="PIRSF" id="PIRSF000171">
    <property type="entry name" value="SDHA_APRA_LASPO"/>
    <property type="match status" value="1"/>
</dbReference>
<dbReference type="InterPro" id="IPR037099">
    <property type="entry name" value="Fum_R/Succ_DH_flav-like_C_sf"/>
</dbReference>
<evidence type="ECO:0000313" key="5">
    <source>
        <dbReference type="EMBL" id="RAV16128.1"/>
    </source>
</evidence>
<dbReference type="Gene3D" id="1.20.58.100">
    <property type="entry name" value="Fumarate reductase/succinate dehydrogenase flavoprotein-like, C-terminal domain"/>
    <property type="match status" value="1"/>
</dbReference>
<dbReference type="AlphaFoldDB" id="A0A329M8Q8"/>
<dbReference type="RefSeq" id="WP_113034634.1">
    <property type="nucleotide sequence ID" value="NZ_QMFB01000022.1"/>
</dbReference>
<dbReference type="PANTHER" id="PTHR11632">
    <property type="entry name" value="SUCCINATE DEHYDROGENASE 2 FLAVOPROTEIN SUBUNIT"/>
    <property type="match status" value="1"/>
</dbReference>
<evidence type="ECO:0000313" key="6">
    <source>
        <dbReference type="Proteomes" id="UP000250369"/>
    </source>
</evidence>
<sequence length="544" mass="58122">MTDKMELQLTADVLVIGGGPAGAWSAWSAASQGAKVVLADKGYLGSSGATAPGGTNLLYLPPDPVMREEAVKQRMKAGGYLSEEAWIHRVLDQVYQNLELVEKWGYPFVRDEQGTPMRDHLQGLEYMSLMRRVVKKAGVTILDQSPALELLADEHGVGGAKGINRLSGRSWEVRANAVVIATGGCAFLSKGLGCNVLTGDGLLMASELGAELSGMEFSRQFAPSAAFGTVTRGRLLGWATYYDKDGNVLDSGGTGGGANADGFLARMLLKGPVYAIMNKADTPEKQKILRGSHAVFFLPYDRAGIDPFTQPFPLTLRCEGTVRGTGGLRLIGEDCRTTVAGLYAAGDAATRERVTGARTGGGAFNASWAICSGTWAGQGAAAFALANGKDASQRNLRSAGRYGVSQGENSSGTIDTKAVIEAVQNEVHPLEINYFRSESGLSMSLERLHRLWPQLRGRAPESVQGRVKAREAVAMAATARWMYTAALARKETRGMHTLAEYPDQNPAMQHRLLVSGLEDISVRPETFHAGAESQIAVAGEVRRI</sequence>
<evidence type="ECO:0000259" key="3">
    <source>
        <dbReference type="Pfam" id="PF00890"/>
    </source>
</evidence>
<dbReference type="PRINTS" id="PR00368">
    <property type="entry name" value="FADPNR"/>
</dbReference>
<dbReference type="InterPro" id="IPR015939">
    <property type="entry name" value="Fum_Rdtase/Succ_DH_flav-like_C"/>
</dbReference>
<proteinExistence type="predicted"/>
<evidence type="ECO:0000256" key="1">
    <source>
        <dbReference type="ARBA" id="ARBA00022630"/>
    </source>
</evidence>
<evidence type="ECO:0000259" key="4">
    <source>
        <dbReference type="Pfam" id="PF02910"/>
    </source>
</evidence>
<name>A0A329M8Q8_9BACL</name>
<dbReference type="Pfam" id="PF02910">
    <property type="entry name" value="Succ_DH_flav_C"/>
    <property type="match status" value="1"/>
</dbReference>
<dbReference type="InterPro" id="IPR036188">
    <property type="entry name" value="FAD/NAD-bd_sf"/>
</dbReference>
<dbReference type="EMBL" id="QMFB01000022">
    <property type="protein sequence ID" value="RAV16128.1"/>
    <property type="molecule type" value="Genomic_DNA"/>
</dbReference>
<dbReference type="PRINTS" id="PR00411">
    <property type="entry name" value="PNDRDTASEI"/>
</dbReference>
<feature type="domain" description="Fumarate reductase/succinate dehydrogenase flavoprotein-like C-terminal" evidence="4">
    <location>
        <begin position="433"/>
        <end position="510"/>
    </location>
</feature>
<dbReference type="OrthoDB" id="9805351at2"/>
<dbReference type="PANTHER" id="PTHR11632:SF51">
    <property type="entry name" value="SUCCINATE DEHYDROGENASE [UBIQUINONE] FLAVOPROTEIN SUBUNIT, MITOCHONDRIAL"/>
    <property type="match status" value="1"/>
</dbReference>